<dbReference type="EMBL" id="JYDI01004472">
    <property type="protein sequence ID" value="KRY06440.1"/>
    <property type="molecule type" value="Genomic_DNA"/>
</dbReference>
<proteinExistence type="predicted"/>
<keyword evidence="2" id="KW-1185">Reference proteome</keyword>
<gene>
    <name evidence="1" type="ORF">T03_1116</name>
</gene>
<evidence type="ECO:0000313" key="1">
    <source>
        <dbReference type="EMBL" id="KRY06440.1"/>
    </source>
</evidence>
<reference evidence="1 2" key="1">
    <citation type="submission" date="2015-01" db="EMBL/GenBank/DDBJ databases">
        <title>Evolution of Trichinella species and genotypes.</title>
        <authorList>
            <person name="Korhonen P.K."/>
            <person name="Edoardo P."/>
            <person name="Giuseppe L.R."/>
            <person name="Gasser R.B."/>
        </authorList>
    </citation>
    <scope>NUCLEOTIDE SEQUENCE [LARGE SCALE GENOMIC DNA]</scope>
    <source>
        <strain evidence="1">ISS120</strain>
    </source>
</reference>
<dbReference type="AlphaFoldDB" id="A0A0V0Z240"/>
<dbReference type="Proteomes" id="UP000054653">
    <property type="component" value="Unassembled WGS sequence"/>
</dbReference>
<organism evidence="1 2">
    <name type="scientific">Trichinella britovi</name>
    <name type="common">Parasitic roundworm</name>
    <dbReference type="NCBI Taxonomy" id="45882"/>
    <lineage>
        <taxon>Eukaryota</taxon>
        <taxon>Metazoa</taxon>
        <taxon>Ecdysozoa</taxon>
        <taxon>Nematoda</taxon>
        <taxon>Enoplea</taxon>
        <taxon>Dorylaimia</taxon>
        <taxon>Trichinellida</taxon>
        <taxon>Trichinellidae</taxon>
        <taxon>Trichinella</taxon>
    </lineage>
</organism>
<accession>A0A0V0Z240</accession>
<comment type="caution">
    <text evidence="1">The sequence shown here is derived from an EMBL/GenBank/DDBJ whole genome shotgun (WGS) entry which is preliminary data.</text>
</comment>
<sequence length="41" mass="4767">MSVNLWCRSPNLQSLCHSFILEAQTCDFQSNDQFQSNFVID</sequence>
<protein>
    <submittedName>
        <fullName evidence="1">Uncharacterized protein</fullName>
    </submittedName>
</protein>
<evidence type="ECO:0000313" key="2">
    <source>
        <dbReference type="Proteomes" id="UP000054653"/>
    </source>
</evidence>
<name>A0A0V0Z240_TRIBR</name>